<dbReference type="PANTHER" id="PTHR43557">
    <property type="entry name" value="APOPTOSIS-INDUCING FACTOR 1"/>
    <property type="match status" value="1"/>
</dbReference>
<evidence type="ECO:0000256" key="3">
    <source>
        <dbReference type="ARBA" id="ARBA00022827"/>
    </source>
</evidence>
<dbReference type="GO" id="GO:0016651">
    <property type="term" value="F:oxidoreductase activity, acting on NAD(P)H"/>
    <property type="evidence" value="ECO:0007669"/>
    <property type="project" value="TreeGrafter"/>
</dbReference>
<dbReference type="Pfam" id="PF14759">
    <property type="entry name" value="Reductase_C"/>
    <property type="match status" value="1"/>
</dbReference>
<gene>
    <name evidence="7" type="ORF">CRM94_25240</name>
</gene>
<comment type="cofactor">
    <cofactor evidence="1">
        <name>FAD</name>
        <dbReference type="ChEBI" id="CHEBI:57692"/>
    </cofactor>
</comment>
<evidence type="ECO:0000259" key="5">
    <source>
        <dbReference type="Pfam" id="PF07992"/>
    </source>
</evidence>
<dbReference type="OrthoDB" id="9769238at2"/>
<dbReference type="InterPro" id="IPR023753">
    <property type="entry name" value="FAD/NAD-binding_dom"/>
</dbReference>
<evidence type="ECO:0000259" key="6">
    <source>
        <dbReference type="Pfam" id="PF14759"/>
    </source>
</evidence>
<dbReference type="InterPro" id="IPR016156">
    <property type="entry name" value="FAD/NAD-linked_Rdtase_dimer_sf"/>
</dbReference>
<dbReference type="Gene3D" id="3.50.50.60">
    <property type="entry name" value="FAD/NAD(P)-binding domain"/>
    <property type="match status" value="2"/>
</dbReference>
<evidence type="ECO:0000256" key="2">
    <source>
        <dbReference type="ARBA" id="ARBA00022630"/>
    </source>
</evidence>
<dbReference type="InterPro" id="IPR050446">
    <property type="entry name" value="FAD-oxidoreductase/Apoptosis"/>
</dbReference>
<dbReference type="Proteomes" id="UP000220629">
    <property type="component" value="Unassembled WGS sequence"/>
</dbReference>
<feature type="domain" description="FAD/NAD(P)-binding" evidence="5">
    <location>
        <begin position="27"/>
        <end position="330"/>
    </location>
</feature>
<protein>
    <submittedName>
        <fullName evidence="7">Pyridine nucleotide-disulfide oxidoreductase</fullName>
    </submittedName>
</protein>
<sequence>MGTYMAYRIIRDCDILMQGAANVTRPFDYVVIGAGPAGGAASLELVRNAAQPSVALIGTEPYAPYERPPLSKATLLSDSGPVGPQFLFGGIEGLSAAGVTTFIPETAALIDPQQRIVRLASGDSLSYGKLLLATGTSARTLQSPGAELDGVHYLRTYEDATGLAKKLRSRHKLVVIGGGFIGLEVAASARRAGCEVALIEAGPHLMGRAAPLEVARMVLEKFRAEGVDVRLATSVRELRGSTRVTSVLLSNGAELPADIVLIGIGAVPNDALARAIGLDVANGVVTDETGRTTDPSIYAAGDVACRLQNVAGFPQWTKRLEAWEPAIEQGVSTAHAMLGKPVEPASPPWIWSDQFDWNLQFVGHGELADEVVERTGTAPNSLTVFQLCNRRLVGMITVNDARNMALGRRAVLRPVELDTVRLTDPTIPIKEALRPVQATVQTEFSKEL</sequence>
<evidence type="ECO:0000313" key="7">
    <source>
        <dbReference type="EMBL" id="PEH37793.1"/>
    </source>
</evidence>
<dbReference type="PANTHER" id="PTHR43557:SF2">
    <property type="entry name" value="RIESKE DOMAIN-CONTAINING PROTEIN-RELATED"/>
    <property type="match status" value="1"/>
</dbReference>
<dbReference type="InterPro" id="IPR028202">
    <property type="entry name" value="Reductase_C"/>
</dbReference>
<dbReference type="PRINTS" id="PR00411">
    <property type="entry name" value="PNDRDTASEI"/>
</dbReference>
<dbReference type="InterPro" id="IPR036188">
    <property type="entry name" value="FAD/NAD-bd_sf"/>
</dbReference>
<dbReference type="Pfam" id="PF07992">
    <property type="entry name" value="Pyr_redox_2"/>
    <property type="match status" value="1"/>
</dbReference>
<accession>A0A2A7S2T7</accession>
<dbReference type="EMBL" id="PDDY01000004">
    <property type="protein sequence ID" value="PEH37793.1"/>
    <property type="molecule type" value="Genomic_DNA"/>
</dbReference>
<dbReference type="SUPFAM" id="SSF55424">
    <property type="entry name" value="FAD/NAD-linked reductases, dimerisation (C-terminal) domain"/>
    <property type="match status" value="1"/>
</dbReference>
<dbReference type="SUPFAM" id="SSF51905">
    <property type="entry name" value="FAD/NAD(P)-binding domain"/>
    <property type="match status" value="1"/>
</dbReference>
<dbReference type="PRINTS" id="PR00368">
    <property type="entry name" value="FADPNR"/>
</dbReference>
<evidence type="ECO:0000313" key="8">
    <source>
        <dbReference type="Proteomes" id="UP000220629"/>
    </source>
</evidence>
<proteinExistence type="predicted"/>
<dbReference type="GO" id="GO:0005737">
    <property type="term" value="C:cytoplasm"/>
    <property type="evidence" value="ECO:0007669"/>
    <property type="project" value="TreeGrafter"/>
</dbReference>
<organism evidence="7 8">
    <name type="scientific">Burkholderia gladioli</name>
    <name type="common">Pseudomonas marginata</name>
    <name type="synonym">Phytomonas marginata</name>
    <dbReference type="NCBI Taxonomy" id="28095"/>
    <lineage>
        <taxon>Bacteria</taxon>
        <taxon>Pseudomonadati</taxon>
        <taxon>Pseudomonadota</taxon>
        <taxon>Betaproteobacteria</taxon>
        <taxon>Burkholderiales</taxon>
        <taxon>Burkholderiaceae</taxon>
        <taxon>Burkholderia</taxon>
    </lineage>
</organism>
<keyword evidence="4" id="KW-0560">Oxidoreductase</keyword>
<keyword evidence="2" id="KW-0285">Flavoprotein</keyword>
<name>A0A2A7S2T7_BURGA</name>
<feature type="domain" description="Reductase C-terminal" evidence="6">
    <location>
        <begin position="349"/>
        <end position="432"/>
    </location>
</feature>
<reference evidence="8" key="1">
    <citation type="submission" date="2017-09" db="EMBL/GenBank/DDBJ databases">
        <title>FDA dAtabase for Regulatory Grade micrObial Sequences (FDA-ARGOS): Supporting development and validation of Infectious Disease Dx tests.</title>
        <authorList>
            <person name="Minogue T."/>
            <person name="Wolcott M."/>
            <person name="Wasieloski L."/>
            <person name="Aguilar W."/>
            <person name="Moore D."/>
            <person name="Tallon L."/>
            <person name="Sadzewicz L."/>
            <person name="Ott S."/>
            <person name="Zhao X."/>
            <person name="Nagaraj S."/>
            <person name="Vavikolanu K."/>
            <person name="Aluvathingal J."/>
            <person name="Nadendla S."/>
            <person name="Sichtig H."/>
        </authorList>
    </citation>
    <scope>NUCLEOTIDE SEQUENCE [LARGE SCALE GENOMIC DNA]</scope>
    <source>
        <strain evidence="8">FDAARGOS_390</strain>
    </source>
</reference>
<dbReference type="AlphaFoldDB" id="A0A2A7S2T7"/>
<dbReference type="Gene3D" id="3.30.390.30">
    <property type="match status" value="1"/>
</dbReference>
<evidence type="ECO:0000256" key="1">
    <source>
        <dbReference type="ARBA" id="ARBA00001974"/>
    </source>
</evidence>
<keyword evidence="3" id="KW-0274">FAD</keyword>
<comment type="caution">
    <text evidence="7">The sequence shown here is derived from an EMBL/GenBank/DDBJ whole genome shotgun (WGS) entry which is preliminary data.</text>
</comment>
<evidence type="ECO:0000256" key="4">
    <source>
        <dbReference type="ARBA" id="ARBA00023002"/>
    </source>
</evidence>